<evidence type="ECO:0000256" key="3">
    <source>
        <dbReference type="ARBA" id="ARBA00022603"/>
    </source>
</evidence>
<dbReference type="Pfam" id="PF02475">
    <property type="entry name" value="TRM5-TYW2_MTfase"/>
    <property type="match status" value="1"/>
</dbReference>
<dbReference type="GO" id="GO:0005739">
    <property type="term" value="C:mitochondrion"/>
    <property type="evidence" value="ECO:0007669"/>
    <property type="project" value="GOC"/>
</dbReference>
<proteinExistence type="inferred from homology"/>
<evidence type="ECO:0000256" key="7">
    <source>
        <dbReference type="ARBA" id="ARBA00023128"/>
    </source>
</evidence>
<dbReference type="InterPro" id="IPR056743">
    <property type="entry name" value="TRM5-TYW2-like_MTfase"/>
</dbReference>
<evidence type="ECO:0000256" key="1">
    <source>
        <dbReference type="ARBA" id="ARBA00009775"/>
    </source>
</evidence>
<dbReference type="FunFam" id="3.30.300.110:FF:000001">
    <property type="entry name" value="tRNA (guanine(37)-N1)-methyltransferase"/>
    <property type="match status" value="1"/>
</dbReference>
<keyword evidence="5" id="KW-0949">S-adenosyl-L-methionine</keyword>
<dbReference type="InterPro" id="IPR029063">
    <property type="entry name" value="SAM-dependent_MTases_sf"/>
</dbReference>
<keyword evidence="8" id="KW-0539">Nucleus</keyword>
<sequence length="618" mass="68850">CPLRSRTPLNGPYLTRCMVFAIAKGTCSLLFGKNLTDPYPSIPLLVRVVASSFQLIRDHHFSGMTDPEVLNNDGNKASELPPALELKLDKKFFTRKSIFFTVGLPIGREYKSCLEKLRSYMTGFLNLPKFKSTYTDDSGNPRKLIFIRQVPTQKNQTGTTEKEGENCAKNGLSWQELQELGVDIPVSPEEELQELIANPEATVPPSIGDCTQPDGLPSRPCAFRITLTYDNLTLEKVLKELLPKGMEAITGFSVIGHIAHFNLKPDALPYRKLIGEVVLDKLPRVRTVLHKASKIDTDFRTFSVDLMAGEPDYLTTVKENNASFKLDFSKVYWNSRLGTEHSRIVAEVKGTAGDGDASLRAQTVVYDVFAGIGPFSIPLARHGCTIFANDLNPASFGFLEDNVKANSSRRYPILTMRCFNLDGREFIRKILLPHYFEHSTALGLEELQHADAETTSTSKAFFMLMNLPGLAPEFLDALRPLTADGDGAGVWPDPAEVQSPRWFSPPIRTRCYCFVRHAALALELTAKGSARRSDLKLADADREAEARVLRALDVHSIGREGPARHPEPAPGHPLVCDWKVRFVRNVAPYKDMYCAEFSIYLPELSSPESTGCKRPRVE</sequence>
<evidence type="ECO:0000256" key="8">
    <source>
        <dbReference type="ARBA" id="ARBA00023242"/>
    </source>
</evidence>
<dbReference type="GO" id="GO:0002939">
    <property type="term" value="P:tRNA N1-guanine methylation"/>
    <property type="evidence" value="ECO:0007669"/>
    <property type="project" value="TreeGrafter"/>
</dbReference>
<comment type="function">
    <text evidence="9">Involved in mitochondrial tRNA methylation. Specifically methylates the N1 position of guanosine-37 in various tRNAs. Methylation is not dependent on the nature of the nucleoside 5' of the target nucleoside. This is the first step in the biosynthesis of wybutosine (yW), a modified base adjacent to the anticodon of tRNAs and required for accurate decoding.</text>
</comment>
<feature type="domain" description="SAM-dependent methyltransferase TRM5/TYW2-type" evidence="11">
    <location>
        <begin position="252"/>
        <end position="601"/>
    </location>
</feature>
<dbReference type="GO" id="GO:0052906">
    <property type="term" value="F:tRNA (guanine(37)-N1)-methyltransferase activity"/>
    <property type="evidence" value="ECO:0007669"/>
    <property type="project" value="UniProtKB-EC"/>
</dbReference>
<keyword evidence="7" id="KW-0496">Mitochondrion</keyword>
<evidence type="ECO:0000256" key="2">
    <source>
        <dbReference type="ARBA" id="ARBA00022490"/>
    </source>
</evidence>
<dbReference type="Gene3D" id="3.30.300.110">
    <property type="entry name" value="Met-10+ protein-like domains"/>
    <property type="match status" value="1"/>
</dbReference>
<keyword evidence="2" id="KW-0963">Cytoplasm</keyword>
<gene>
    <name evidence="12" type="ORF">TR153566</name>
</gene>
<evidence type="ECO:0000256" key="5">
    <source>
        <dbReference type="ARBA" id="ARBA00022691"/>
    </source>
</evidence>
<dbReference type="AlphaFoldDB" id="A0A0X3P4Q5"/>
<accession>A0A0X3P4Q5</accession>
<evidence type="ECO:0000259" key="11">
    <source>
        <dbReference type="PROSITE" id="PS51684"/>
    </source>
</evidence>
<keyword evidence="3" id="KW-0489">Methyltransferase</keyword>
<comment type="catalytic activity">
    <reaction evidence="10">
        <text>guanosine(37) in tRNA + S-adenosyl-L-methionine = N(1)-methylguanosine(37) in tRNA + S-adenosyl-L-homocysteine + H(+)</text>
        <dbReference type="Rhea" id="RHEA:36899"/>
        <dbReference type="Rhea" id="RHEA-COMP:10145"/>
        <dbReference type="Rhea" id="RHEA-COMP:10147"/>
        <dbReference type="ChEBI" id="CHEBI:15378"/>
        <dbReference type="ChEBI" id="CHEBI:57856"/>
        <dbReference type="ChEBI" id="CHEBI:59789"/>
        <dbReference type="ChEBI" id="CHEBI:73542"/>
        <dbReference type="ChEBI" id="CHEBI:74269"/>
        <dbReference type="EC" id="2.1.1.228"/>
    </reaction>
</comment>
<organism evidence="12">
    <name type="scientific">Schistocephalus solidus</name>
    <name type="common">Tapeworm</name>
    <dbReference type="NCBI Taxonomy" id="70667"/>
    <lineage>
        <taxon>Eukaryota</taxon>
        <taxon>Metazoa</taxon>
        <taxon>Spiralia</taxon>
        <taxon>Lophotrochozoa</taxon>
        <taxon>Platyhelminthes</taxon>
        <taxon>Cestoda</taxon>
        <taxon>Eucestoda</taxon>
        <taxon>Diphyllobothriidea</taxon>
        <taxon>Diphyllobothriidae</taxon>
        <taxon>Schistocephalus</taxon>
    </lineage>
</organism>
<name>A0A0X3P4Q5_SCHSO</name>
<evidence type="ECO:0000256" key="6">
    <source>
        <dbReference type="ARBA" id="ARBA00022694"/>
    </source>
</evidence>
<feature type="non-terminal residue" evidence="12">
    <location>
        <position position="1"/>
    </location>
</feature>
<dbReference type="InterPro" id="IPR030382">
    <property type="entry name" value="MeTrfase_TRM5/TYW2"/>
</dbReference>
<dbReference type="HAMAP" id="MF_03152">
    <property type="entry name" value="TRM5"/>
    <property type="match status" value="1"/>
</dbReference>
<comment type="similarity">
    <text evidence="1">Belongs to the class I-like SAM-binding methyltransferase superfamily. TRM5/TYW2 family.</text>
</comment>
<protein>
    <recommendedName>
        <fullName evidence="11">SAM-dependent methyltransferase TRM5/TYW2-type domain-containing protein</fullName>
    </recommendedName>
</protein>
<keyword evidence="6" id="KW-0819">tRNA processing</keyword>
<dbReference type="EMBL" id="GEEE01016825">
    <property type="protein sequence ID" value="JAP46400.1"/>
    <property type="molecule type" value="Transcribed_RNA"/>
</dbReference>
<dbReference type="Pfam" id="PF25133">
    <property type="entry name" value="TYW2_N_2"/>
    <property type="match status" value="1"/>
</dbReference>
<dbReference type="Gene3D" id="3.40.50.150">
    <property type="entry name" value="Vaccinia Virus protein VP39"/>
    <property type="match status" value="1"/>
</dbReference>
<dbReference type="InterPro" id="IPR056744">
    <property type="entry name" value="TRM5/TYW2-like_N"/>
</dbReference>
<dbReference type="SUPFAM" id="SSF53335">
    <property type="entry name" value="S-adenosyl-L-methionine-dependent methyltransferases"/>
    <property type="match status" value="1"/>
</dbReference>
<evidence type="ECO:0000313" key="12">
    <source>
        <dbReference type="EMBL" id="JAP46400.1"/>
    </source>
</evidence>
<dbReference type="PANTHER" id="PTHR23245:SF36">
    <property type="entry name" value="TRNA (GUANINE(37)-N1)-METHYLTRANSFERASE"/>
    <property type="match status" value="1"/>
</dbReference>
<dbReference type="PANTHER" id="PTHR23245">
    <property type="entry name" value="TRNA METHYLTRANSFERASE"/>
    <property type="match status" value="1"/>
</dbReference>
<dbReference type="InterPro" id="IPR025792">
    <property type="entry name" value="tRNA_Gua_MeTrfase_euk"/>
</dbReference>
<keyword evidence="4" id="KW-0808">Transferase</keyword>
<dbReference type="GO" id="GO:0070901">
    <property type="term" value="P:mitochondrial tRNA methylation"/>
    <property type="evidence" value="ECO:0007669"/>
    <property type="project" value="UniProtKB-ARBA"/>
</dbReference>
<evidence type="ECO:0000256" key="9">
    <source>
        <dbReference type="ARBA" id="ARBA00045951"/>
    </source>
</evidence>
<reference evidence="12" key="1">
    <citation type="submission" date="2016-01" db="EMBL/GenBank/DDBJ databases">
        <title>Reference transcriptome for the parasite Schistocephalus solidus: insights into the molecular evolution of parasitism.</title>
        <authorList>
            <person name="Hebert F.O."/>
            <person name="Grambauer S."/>
            <person name="Barber I."/>
            <person name="Landry C.R."/>
            <person name="Aubin-Horth N."/>
        </authorList>
    </citation>
    <scope>NUCLEOTIDE SEQUENCE</scope>
</reference>
<dbReference type="PROSITE" id="PS51684">
    <property type="entry name" value="SAM_MT_TRM5_TYW2"/>
    <property type="match status" value="1"/>
</dbReference>
<evidence type="ECO:0000256" key="10">
    <source>
        <dbReference type="ARBA" id="ARBA00047783"/>
    </source>
</evidence>
<evidence type="ECO:0000256" key="4">
    <source>
        <dbReference type="ARBA" id="ARBA00022679"/>
    </source>
</evidence>